<name>A0A498I6M4_MALDO</name>
<evidence type="ECO:0000313" key="1">
    <source>
        <dbReference type="EMBL" id="RXH79388.1"/>
    </source>
</evidence>
<keyword evidence="2" id="KW-1185">Reference proteome</keyword>
<dbReference type="EMBL" id="RDQH01000339">
    <property type="protein sequence ID" value="RXH79388.1"/>
    <property type="molecule type" value="Genomic_DNA"/>
</dbReference>
<evidence type="ECO:0000313" key="2">
    <source>
        <dbReference type="Proteomes" id="UP000290289"/>
    </source>
</evidence>
<organism evidence="1 2">
    <name type="scientific">Malus domestica</name>
    <name type="common">Apple</name>
    <name type="synonym">Pyrus malus</name>
    <dbReference type="NCBI Taxonomy" id="3750"/>
    <lineage>
        <taxon>Eukaryota</taxon>
        <taxon>Viridiplantae</taxon>
        <taxon>Streptophyta</taxon>
        <taxon>Embryophyta</taxon>
        <taxon>Tracheophyta</taxon>
        <taxon>Spermatophyta</taxon>
        <taxon>Magnoliopsida</taxon>
        <taxon>eudicotyledons</taxon>
        <taxon>Gunneridae</taxon>
        <taxon>Pentapetalae</taxon>
        <taxon>rosids</taxon>
        <taxon>fabids</taxon>
        <taxon>Rosales</taxon>
        <taxon>Rosaceae</taxon>
        <taxon>Amygdaloideae</taxon>
        <taxon>Maleae</taxon>
        <taxon>Malus</taxon>
    </lineage>
</organism>
<dbReference type="PANTHER" id="PTHR31050">
    <property type="entry name" value="OS08G0413200 PROTEIN"/>
    <property type="match status" value="1"/>
</dbReference>
<dbReference type="Pfam" id="PF06880">
    <property type="entry name" value="DUF1262"/>
    <property type="match status" value="2"/>
</dbReference>
<proteinExistence type="predicted"/>
<sequence>MKWEQQRFGRFGGNERQVRVKRLEEFGGVEVCVEKNGWKLVWPPLSACRMSPQSLSLRPPEGPNSGYLVLHDEERVKVTCCGCAVGTDDVVRDLPFPQNYDIGVGYDSDEDAVAFIPVLDQPLSSNRYHVILRNGKHMGEACTNSRKEDVAETGCCGGKSIPDAMPKPLDPSDINQQVQIVRTEKGSNCFFAKSVDQEGFPPLFLRRKGWNARMRGPHHFQLSEASGINSSLRASLPQFDFPLSYDFSAAVGVGKWYCPFMFVRITIQQGGVKLKDQMKKCMFYEIILEQRWEKIFDSAYNNAEGKYNGVAFVDAFVQKEAVFVDGKEAFWTEKNVGKDRFMWFKNYFNGAGGETRVGLSMEVVERMKWEQERVGWIGGGEKKVRVERVEAFEVTGGGEWKRFGSYVLVERRSPHSLSVPPSEGPNSGYLVLHDDESVEINCCGCEDNEVKGLPFPQNKDLTRWPSFQCLINPCPPIDTMSYFEEGVIKACTDTKEEDTDIGCCGGKSIPDAKPKPLDLSDIYQQIEIVHRERESSHFFAKSVDPDGFPPYFLRRKGWNVRMSTPYRYQSGEASGLNSSLRASLPGFDFPLSHECSEVVCVGKWYCPFMFVKEGGVKLKDQMKYSMYYEIKLEQRWEKIFDNVNDNAERKKNPAVFVDAFVQREVVYVGGREAVWDERNAGGGDMFVWFKSFDGVGEGKQVLD</sequence>
<dbReference type="InterPro" id="IPR010683">
    <property type="entry name" value="DUF1262"/>
</dbReference>
<reference evidence="1 2" key="1">
    <citation type="submission" date="2018-10" db="EMBL/GenBank/DDBJ databases">
        <title>A high-quality apple genome assembly.</title>
        <authorList>
            <person name="Hu J."/>
        </authorList>
    </citation>
    <scope>NUCLEOTIDE SEQUENCE [LARGE SCALE GENOMIC DNA]</scope>
    <source>
        <strain evidence="2">cv. HFTH1</strain>
        <tissue evidence="1">Young leaf</tissue>
    </source>
</reference>
<dbReference type="PANTHER" id="PTHR31050:SF7">
    <property type="entry name" value="DUF1262 FAMILY PROTEIN"/>
    <property type="match status" value="1"/>
</dbReference>
<gene>
    <name evidence="1" type="ORF">DVH24_040535</name>
</gene>
<dbReference type="AlphaFoldDB" id="A0A498I6M4"/>
<dbReference type="Proteomes" id="UP000290289">
    <property type="component" value="Chromosome 13"/>
</dbReference>
<protein>
    <submittedName>
        <fullName evidence="1">Uncharacterized protein</fullName>
    </submittedName>
</protein>
<accession>A0A498I6M4</accession>
<comment type="caution">
    <text evidence="1">The sequence shown here is derived from an EMBL/GenBank/DDBJ whole genome shotgun (WGS) entry which is preliminary data.</text>
</comment>